<comment type="caution">
    <text evidence="2">The sequence shown here is derived from an EMBL/GenBank/DDBJ whole genome shotgun (WGS) entry which is preliminary data.</text>
</comment>
<dbReference type="AlphaFoldDB" id="A0A9N7TT22"/>
<evidence type="ECO:0000256" key="1">
    <source>
        <dbReference type="SAM" id="MobiDB-lite"/>
    </source>
</evidence>
<organism evidence="2 3">
    <name type="scientific">Pleuronectes platessa</name>
    <name type="common">European plaice</name>
    <dbReference type="NCBI Taxonomy" id="8262"/>
    <lineage>
        <taxon>Eukaryota</taxon>
        <taxon>Metazoa</taxon>
        <taxon>Chordata</taxon>
        <taxon>Craniata</taxon>
        <taxon>Vertebrata</taxon>
        <taxon>Euteleostomi</taxon>
        <taxon>Actinopterygii</taxon>
        <taxon>Neopterygii</taxon>
        <taxon>Teleostei</taxon>
        <taxon>Neoteleostei</taxon>
        <taxon>Acanthomorphata</taxon>
        <taxon>Carangaria</taxon>
        <taxon>Pleuronectiformes</taxon>
        <taxon>Pleuronectoidei</taxon>
        <taxon>Pleuronectidae</taxon>
        <taxon>Pleuronectes</taxon>
    </lineage>
</organism>
<protein>
    <submittedName>
        <fullName evidence="2">Uncharacterized protein</fullName>
    </submittedName>
</protein>
<feature type="non-terminal residue" evidence="2">
    <location>
        <position position="338"/>
    </location>
</feature>
<dbReference type="EMBL" id="CADEAL010000313">
    <property type="protein sequence ID" value="CAB1418272.1"/>
    <property type="molecule type" value="Genomic_DNA"/>
</dbReference>
<keyword evidence="3" id="KW-1185">Reference proteome</keyword>
<feature type="region of interest" description="Disordered" evidence="1">
    <location>
        <begin position="204"/>
        <end position="274"/>
    </location>
</feature>
<feature type="compositionally biased region" description="Gly residues" evidence="1">
    <location>
        <begin position="205"/>
        <end position="270"/>
    </location>
</feature>
<dbReference type="Proteomes" id="UP001153269">
    <property type="component" value="Unassembled WGS sequence"/>
</dbReference>
<evidence type="ECO:0000313" key="3">
    <source>
        <dbReference type="Proteomes" id="UP001153269"/>
    </source>
</evidence>
<evidence type="ECO:0000313" key="2">
    <source>
        <dbReference type="EMBL" id="CAB1418272.1"/>
    </source>
</evidence>
<reference evidence="2" key="1">
    <citation type="submission" date="2020-03" db="EMBL/GenBank/DDBJ databases">
        <authorList>
            <person name="Weist P."/>
        </authorList>
    </citation>
    <scope>NUCLEOTIDE SEQUENCE</scope>
</reference>
<gene>
    <name evidence="2" type="ORF">PLEPLA_LOCUS6096</name>
</gene>
<accession>A0A9N7TT22</accession>
<sequence length="338" mass="35282">TPHTETCPLSDTSVDCDWVGKVDPIYTLRDGHSTKQQKMLQNLPILRPSPQEAGQTMPAKTWRRNPAIPTEDAMDLTQVQHEFTLIQASLSPDRLAGDKTWSFGAERDIWEQDGERDGGHEPVQDLELDLDQVELEQDTEEPGLGFSLVEEAGLGFSLVEEPGLGFSLVEELGLGFSLVEEPGLDFSLVEEPDPEELVQVPGVGSRRGYGGQGPGGVGPGGFRPGGVGPGGVGPGGVGPGGVGQGGLRPGFFGPGSGGVGVGPGGVGAGGKPPKTGEKVLLVATVVVEEQPEGLEQDRELGATDLELEELVQVDSNQAGLVQEQEASGLEQATDLEVA</sequence>
<proteinExistence type="predicted"/>
<name>A0A9N7TT22_PLEPL</name>